<gene>
    <name evidence="1" type="ORF">ONB1V03_LOCUS13159</name>
</gene>
<dbReference type="Proteomes" id="UP000728032">
    <property type="component" value="Unassembled WGS sequence"/>
</dbReference>
<sequence>MSSRYGPPRNTEYRVIVENLSSRVSWQSNQCSKVDEWLAPNDMMCALICRVHY</sequence>
<accession>A0A7R9MCD1</accession>
<evidence type="ECO:0000313" key="2">
    <source>
        <dbReference type="Proteomes" id="UP000728032"/>
    </source>
</evidence>
<dbReference type="EMBL" id="OC926104">
    <property type="protein sequence ID" value="CAD7656523.1"/>
    <property type="molecule type" value="Genomic_DNA"/>
</dbReference>
<reference evidence="1" key="1">
    <citation type="submission" date="2020-11" db="EMBL/GenBank/DDBJ databases">
        <authorList>
            <person name="Tran Van P."/>
        </authorList>
    </citation>
    <scope>NUCLEOTIDE SEQUENCE</scope>
</reference>
<protein>
    <submittedName>
        <fullName evidence="1">Uncharacterized protein</fullName>
    </submittedName>
</protein>
<name>A0A7R9MCD1_9ACAR</name>
<dbReference type="EMBL" id="CAJPVJ010011279">
    <property type="protein sequence ID" value="CAG2173710.1"/>
    <property type="molecule type" value="Genomic_DNA"/>
</dbReference>
<organism evidence="1">
    <name type="scientific">Oppiella nova</name>
    <dbReference type="NCBI Taxonomy" id="334625"/>
    <lineage>
        <taxon>Eukaryota</taxon>
        <taxon>Metazoa</taxon>
        <taxon>Ecdysozoa</taxon>
        <taxon>Arthropoda</taxon>
        <taxon>Chelicerata</taxon>
        <taxon>Arachnida</taxon>
        <taxon>Acari</taxon>
        <taxon>Acariformes</taxon>
        <taxon>Sarcoptiformes</taxon>
        <taxon>Oribatida</taxon>
        <taxon>Brachypylina</taxon>
        <taxon>Oppioidea</taxon>
        <taxon>Oppiidae</taxon>
        <taxon>Oppiella</taxon>
    </lineage>
</organism>
<keyword evidence="2" id="KW-1185">Reference proteome</keyword>
<dbReference type="OrthoDB" id="1099063at2759"/>
<proteinExistence type="predicted"/>
<dbReference type="AlphaFoldDB" id="A0A7R9MCD1"/>
<evidence type="ECO:0000313" key="1">
    <source>
        <dbReference type="EMBL" id="CAD7656523.1"/>
    </source>
</evidence>